<dbReference type="Proteomes" id="UP000676565">
    <property type="component" value="Unassembled WGS sequence"/>
</dbReference>
<accession>A0ABS5BKZ4</accession>
<name>A0ABS5BKZ4_9BACT</name>
<sequence length="92" mass="10077">MNAVDRLNIVAHDKFQEIVDDAKRPDSPIQLQHIVLDPSTGIQKLVTVISKSTVSELLFPDKAAEAAGPTEQPPAPLFATESERKVAQIAYR</sequence>
<comment type="caution">
    <text evidence="1">The sequence shown here is derived from an EMBL/GenBank/DDBJ whole genome shotgun (WGS) entry which is preliminary data.</text>
</comment>
<organism evidence="1 2">
    <name type="scientific">Gemmata palustris</name>
    <dbReference type="NCBI Taxonomy" id="2822762"/>
    <lineage>
        <taxon>Bacteria</taxon>
        <taxon>Pseudomonadati</taxon>
        <taxon>Planctomycetota</taxon>
        <taxon>Planctomycetia</taxon>
        <taxon>Gemmatales</taxon>
        <taxon>Gemmataceae</taxon>
        <taxon>Gemmata</taxon>
    </lineage>
</organism>
<proteinExistence type="predicted"/>
<keyword evidence="2" id="KW-1185">Reference proteome</keyword>
<evidence type="ECO:0000313" key="1">
    <source>
        <dbReference type="EMBL" id="MBP3954384.1"/>
    </source>
</evidence>
<protein>
    <submittedName>
        <fullName evidence="1">Uncharacterized protein</fullName>
    </submittedName>
</protein>
<dbReference type="EMBL" id="JAGKQQ010000001">
    <property type="protein sequence ID" value="MBP3954384.1"/>
    <property type="molecule type" value="Genomic_DNA"/>
</dbReference>
<gene>
    <name evidence="1" type="ORF">J8F10_03645</name>
</gene>
<reference evidence="1 2" key="1">
    <citation type="submission" date="2021-04" db="EMBL/GenBank/DDBJ databases">
        <authorList>
            <person name="Ivanova A."/>
        </authorList>
    </citation>
    <scope>NUCLEOTIDE SEQUENCE [LARGE SCALE GENOMIC DNA]</scope>
    <source>
        <strain evidence="1 2">G18</strain>
    </source>
</reference>
<evidence type="ECO:0000313" key="2">
    <source>
        <dbReference type="Proteomes" id="UP000676565"/>
    </source>
</evidence>